<sequence>MDTTAIPPEVAEFPVQFRLSFKPFIAYLQQQKGSTSTSAARSHVFDYLLQQFTPLISEDSIDETYTPQQLEDMAQLLKLSVLPLLSNEKEIPYGFGLPIPLDLFHASDSFNALLHTFEGLEMDEAHNHKEKLRFLYQLILNKCYGVHFIKELTPSLSFQRVVNGVTKFYRLTINVNFVEPQHQGSALPPLQPEWTEFAKGHRTLDRVPSPLLLGEFVLKGFCVFLIEDITEEKTIQQLKEVFVHLQSDSEEMIYRRFEKAMRDLCGQPDIRIGLMPFIKINQQYVFHPDFGSRSVVLAMADFEKTCGEAWVEGSQQTMQERIAERLAQHDYPHVFCNLNKFSEPELQRLVSNGLQSFILYPIKAADQVVGVLEIGSPNADALDDEILFKVERVIPLVRELLLFQISEFNKRIQRLIRQKFTTLQPAVEWKFNEVAWQYLRAGGKKPADREAARIRFPQVYPLYGAIDIRNSSLERHWAIRTDLSQQLDSVASLLQEPSLDSERSQPLQQQTRYWREQLLEDLTPDTEESILLFLSQQITPYFRRLQLDSKTLEPALEYYFQQTDPQTGDFHQASRNYERSLDWINAAVNGYIEQEEQQLQAVYPHYFEKYRTDGMEYNIYVGQSISPQNPFVANDLRRLRLWQLTSMVDLAQLTHRLLPHLPRPLQTTQLILAHSQPVNISFREDEHRFDVEGSYSIRYEVIKKRIDKALVRGTNERLTQPDHIALVYTHQQEIADYLPLITLLQEQNRISPTLEYLDLEPLQGVVGLKAIRLAIQYEDAIVVSENELMVAQS</sequence>
<dbReference type="AlphaFoldDB" id="A0A2S7IQX3"/>
<organism evidence="1 2">
    <name type="scientific">Siphonobacter curvatus</name>
    <dbReference type="NCBI Taxonomy" id="2094562"/>
    <lineage>
        <taxon>Bacteria</taxon>
        <taxon>Pseudomonadati</taxon>
        <taxon>Bacteroidota</taxon>
        <taxon>Cytophagia</taxon>
        <taxon>Cytophagales</taxon>
        <taxon>Cytophagaceae</taxon>
        <taxon>Siphonobacter</taxon>
    </lineage>
</organism>
<reference evidence="2" key="1">
    <citation type="submission" date="2018-02" db="EMBL/GenBank/DDBJ databases">
        <title>Genome sequencing of Solimonas sp. HR-BB.</title>
        <authorList>
            <person name="Lee Y."/>
            <person name="Jeon C.O."/>
        </authorList>
    </citation>
    <scope>NUCLEOTIDE SEQUENCE [LARGE SCALE GENOMIC DNA]</scope>
    <source>
        <strain evidence="2">HR-U</strain>
    </source>
</reference>
<dbReference type="EMBL" id="PTRA01000001">
    <property type="protein sequence ID" value="PQA60115.1"/>
    <property type="molecule type" value="Genomic_DNA"/>
</dbReference>
<name>A0A2S7IQX3_9BACT</name>
<accession>A0A2S7IQX3</accession>
<dbReference type="OrthoDB" id="627374at2"/>
<gene>
    <name evidence="1" type="ORF">C5O19_11005</name>
</gene>
<evidence type="ECO:0008006" key="3">
    <source>
        <dbReference type="Google" id="ProtNLM"/>
    </source>
</evidence>
<comment type="caution">
    <text evidence="1">The sequence shown here is derived from an EMBL/GenBank/DDBJ whole genome shotgun (WGS) entry which is preliminary data.</text>
</comment>
<dbReference type="SUPFAM" id="SSF55781">
    <property type="entry name" value="GAF domain-like"/>
    <property type="match status" value="1"/>
</dbReference>
<evidence type="ECO:0000313" key="1">
    <source>
        <dbReference type="EMBL" id="PQA60115.1"/>
    </source>
</evidence>
<dbReference type="Proteomes" id="UP000239590">
    <property type="component" value="Unassembled WGS sequence"/>
</dbReference>
<dbReference type="Gene3D" id="3.30.450.40">
    <property type="match status" value="1"/>
</dbReference>
<keyword evidence="2" id="KW-1185">Reference proteome</keyword>
<proteinExistence type="predicted"/>
<protein>
    <recommendedName>
        <fullName evidence="3">GAF domain-containing protein</fullName>
    </recommendedName>
</protein>
<evidence type="ECO:0000313" key="2">
    <source>
        <dbReference type="Proteomes" id="UP000239590"/>
    </source>
</evidence>
<dbReference type="RefSeq" id="WP_104712067.1">
    <property type="nucleotide sequence ID" value="NZ_PTRA01000001.1"/>
</dbReference>
<dbReference type="InterPro" id="IPR029016">
    <property type="entry name" value="GAF-like_dom_sf"/>
</dbReference>